<dbReference type="SMART" id="SM00449">
    <property type="entry name" value="SPRY"/>
    <property type="match status" value="1"/>
</dbReference>
<comment type="caution">
    <text evidence="15">The sequence shown here is derived from an EMBL/GenBank/DDBJ whole genome shotgun (WGS) entry which is preliminary data.</text>
</comment>
<feature type="compositionally biased region" description="Acidic residues" evidence="12">
    <location>
        <begin position="90"/>
        <end position="126"/>
    </location>
</feature>
<keyword evidence="8" id="KW-0010">Activator</keyword>
<evidence type="ECO:0000259" key="14">
    <source>
        <dbReference type="PROSITE" id="PS50800"/>
    </source>
</evidence>
<evidence type="ECO:0000256" key="3">
    <source>
        <dbReference type="ARBA" id="ARBA00022491"/>
    </source>
</evidence>
<dbReference type="PROSITE" id="PS50188">
    <property type="entry name" value="B302_SPRY"/>
    <property type="match status" value="1"/>
</dbReference>
<feature type="domain" description="B30.2/SPRY" evidence="13">
    <location>
        <begin position="286"/>
        <end position="484"/>
    </location>
</feature>
<dbReference type="InterPro" id="IPR003877">
    <property type="entry name" value="SPRY_dom"/>
</dbReference>
<protein>
    <submittedName>
        <fullName evidence="15">Heterogeneous nuclear ribonucleoprotein U-like protein 1</fullName>
    </submittedName>
</protein>
<dbReference type="EMBL" id="JAOPHQ010000420">
    <property type="protein sequence ID" value="KAK0154546.1"/>
    <property type="molecule type" value="Genomic_DNA"/>
</dbReference>
<dbReference type="GO" id="GO:0005634">
    <property type="term" value="C:nucleus"/>
    <property type="evidence" value="ECO:0007669"/>
    <property type="project" value="UniProtKB-SubCell"/>
</dbReference>
<dbReference type="PANTHER" id="PTHR12381">
    <property type="entry name" value="HETEROGENEOUS NUCLEAR RIBONUCLEOPROTEIN U FAMILY MEMBER"/>
    <property type="match status" value="1"/>
</dbReference>
<keyword evidence="2" id="KW-0488">Methylation</keyword>
<dbReference type="GO" id="GO:0000380">
    <property type="term" value="P:alternative mRNA splicing, via spliceosome"/>
    <property type="evidence" value="ECO:0007669"/>
    <property type="project" value="TreeGrafter"/>
</dbReference>
<sequence>MSVDVKKLKVNELKEELQRRGLDTRGLKADLVERLRAALDSDPTEAPEDGGGPPGNDELSNDFPAEEEDEEDVEDEDDDDDGDGGIQDGNELEEDMAEVEEEAGDQDEDKDSGGDYEAEEASEEPFESQAAPMAVQDPLEPAEQQESLRAEVEHSIKAEPEPAGEQGQEEPTVEVKREEETATPAAAAEDEEEEEESVVPVEKEVRAEQKQTTEEECPEQQEEKQEKNEEEKEVKKMDEEEQCSEQQKPEGVQQVKTEGDRSGQHGRKRPHDEGRSYSYYEHRDEKRSRTPQPPAEDEEECIDNTLVTIDTYNCDLHFKVSRDRYSGYPLTIEGFAYLWAGARATHGVTAGRVCYEMKINEDIPVKHLPSSEPDPHVVRIGWSLNSCSTQLGEEAFSYGYGGTGKKSADCKFDDFGEKFGENDVIGCYIDFDSNEEVEMSYSKNGTMLGVAFRTTKEQLAGRALFPHVLVKNCAVEFNLGQKTEPYFPAPEGYTFIHTLGMEHKIRGAVGPASKAECEVGARGVRLGGGKIDSLKYRTFSPLFLTPILNA</sequence>
<dbReference type="SUPFAM" id="SSF68906">
    <property type="entry name" value="SAP domain"/>
    <property type="match status" value="1"/>
</dbReference>
<feature type="compositionally biased region" description="Basic and acidic residues" evidence="12">
    <location>
        <begin position="201"/>
        <end position="213"/>
    </location>
</feature>
<feature type="compositionally biased region" description="Acidic residues" evidence="12">
    <location>
        <begin position="64"/>
        <end position="83"/>
    </location>
</feature>
<dbReference type="CDD" id="cd12884">
    <property type="entry name" value="SPRY_hnRNP"/>
    <property type="match status" value="1"/>
</dbReference>
<evidence type="ECO:0000256" key="8">
    <source>
        <dbReference type="ARBA" id="ARBA00023159"/>
    </source>
</evidence>
<dbReference type="InterPro" id="IPR036361">
    <property type="entry name" value="SAP_dom_sf"/>
</dbReference>
<dbReference type="PANTHER" id="PTHR12381:SF41">
    <property type="entry name" value="HETEROGENEOUS NUCLEAR RIBONUCLEOPROTEIN U-LIKE PROTEIN 1"/>
    <property type="match status" value="1"/>
</dbReference>
<feature type="region of interest" description="Disordered" evidence="12">
    <location>
        <begin position="36"/>
        <end position="299"/>
    </location>
</feature>
<dbReference type="Pfam" id="PF00622">
    <property type="entry name" value="SPRY"/>
    <property type="match status" value="1"/>
</dbReference>
<feature type="compositionally biased region" description="Basic and acidic residues" evidence="12">
    <location>
        <begin position="221"/>
        <end position="238"/>
    </location>
</feature>
<evidence type="ECO:0000256" key="11">
    <source>
        <dbReference type="ARBA" id="ARBA00023274"/>
    </source>
</evidence>
<keyword evidence="16" id="KW-1185">Reference proteome</keyword>
<evidence type="ECO:0000256" key="2">
    <source>
        <dbReference type="ARBA" id="ARBA00022481"/>
    </source>
</evidence>
<feature type="domain" description="SAP" evidence="14">
    <location>
        <begin position="5"/>
        <end position="39"/>
    </location>
</feature>
<evidence type="ECO:0000313" key="16">
    <source>
        <dbReference type="Proteomes" id="UP001174136"/>
    </source>
</evidence>
<evidence type="ECO:0000256" key="5">
    <source>
        <dbReference type="ARBA" id="ARBA00022553"/>
    </source>
</evidence>
<evidence type="ECO:0000313" key="15">
    <source>
        <dbReference type="EMBL" id="KAK0154546.1"/>
    </source>
</evidence>
<dbReference type="FunFam" id="2.60.120.920:FF:000006">
    <property type="entry name" value="heterogeneous nuclear ribonucleoprotein U isoform X1"/>
    <property type="match status" value="1"/>
</dbReference>
<dbReference type="InterPro" id="IPR035778">
    <property type="entry name" value="SPRY_hnRNP_U"/>
</dbReference>
<proteinExistence type="predicted"/>
<name>A0AA47P875_MERPO</name>
<keyword evidence="6" id="KW-0832">Ubl conjugation</keyword>
<dbReference type="GO" id="GO:1990904">
    <property type="term" value="C:ribonucleoprotein complex"/>
    <property type="evidence" value="ECO:0007669"/>
    <property type="project" value="UniProtKB-KW"/>
</dbReference>
<evidence type="ECO:0000256" key="9">
    <source>
        <dbReference type="ARBA" id="ARBA00023163"/>
    </source>
</evidence>
<evidence type="ECO:0000256" key="10">
    <source>
        <dbReference type="ARBA" id="ARBA00023242"/>
    </source>
</evidence>
<dbReference type="InterPro" id="IPR013320">
    <property type="entry name" value="ConA-like_dom_sf"/>
</dbReference>
<evidence type="ECO:0000256" key="12">
    <source>
        <dbReference type="SAM" id="MobiDB-lite"/>
    </source>
</evidence>
<dbReference type="Proteomes" id="UP001174136">
    <property type="component" value="Unassembled WGS sequence"/>
</dbReference>
<keyword evidence="10" id="KW-0539">Nucleus</keyword>
<dbReference type="AlphaFoldDB" id="A0AA47P875"/>
<keyword evidence="7" id="KW-0805">Transcription regulation</keyword>
<feature type="compositionally biased region" description="Acidic residues" evidence="12">
    <location>
        <begin position="188"/>
        <end position="197"/>
    </location>
</feature>
<keyword evidence="3" id="KW-0678">Repressor</keyword>
<comment type="subcellular location">
    <subcellularLocation>
        <location evidence="1">Nucleus</location>
    </subcellularLocation>
</comment>
<dbReference type="SMART" id="SM00513">
    <property type="entry name" value="SAP"/>
    <property type="match status" value="1"/>
</dbReference>
<accession>A0AA47P875</accession>
<evidence type="ECO:0000256" key="1">
    <source>
        <dbReference type="ARBA" id="ARBA00004123"/>
    </source>
</evidence>
<dbReference type="InterPro" id="IPR003034">
    <property type="entry name" value="SAP_dom"/>
</dbReference>
<evidence type="ECO:0000256" key="6">
    <source>
        <dbReference type="ARBA" id="ARBA00022843"/>
    </source>
</evidence>
<dbReference type="Pfam" id="PF02037">
    <property type="entry name" value="SAP"/>
    <property type="match status" value="1"/>
</dbReference>
<dbReference type="SUPFAM" id="SSF49899">
    <property type="entry name" value="Concanavalin A-like lectins/glucanases"/>
    <property type="match status" value="1"/>
</dbReference>
<feature type="compositionally biased region" description="Basic and acidic residues" evidence="12">
    <location>
        <begin position="146"/>
        <end position="160"/>
    </location>
</feature>
<gene>
    <name evidence="15" type="primary">HNRNPUL1_1</name>
    <name evidence="15" type="ORF">N1851_003352</name>
</gene>
<dbReference type="Gene3D" id="1.10.720.30">
    <property type="entry name" value="SAP domain"/>
    <property type="match status" value="1"/>
</dbReference>
<dbReference type="InterPro" id="IPR043136">
    <property type="entry name" value="B30.2/SPRY_sf"/>
</dbReference>
<evidence type="ECO:0000259" key="13">
    <source>
        <dbReference type="PROSITE" id="PS50188"/>
    </source>
</evidence>
<dbReference type="GO" id="GO:0003723">
    <property type="term" value="F:RNA binding"/>
    <property type="evidence" value="ECO:0007669"/>
    <property type="project" value="TreeGrafter"/>
</dbReference>
<evidence type="ECO:0000256" key="4">
    <source>
        <dbReference type="ARBA" id="ARBA00022499"/>
    </source>
</evidence>
<evidence type="ECO:0000256" key="7">
    <source>
        <dbReference type="ARBA" id="ARBA00023015"/>
    </source>
</evidence>
<keyword evidence="11 15" id="KW-0687">Ribonucleoprotein</keyword>
<reference evidence="15" key="1">
    <citation type="journal article" date="2023" name="Front. Mar. Sci.">
        <title>A new Merluccius polli reference genome to investigate the effects of global change in West African waters.</title>
        <authorList>
            <person name="Mateo J.L."/>
            <person name="Blanco-Fernandez C."/>
            <person name="Garcia-Vazquez E."/>
            <person name="Machado-Schiaffino G."/>
        </authorList>
    </citation>
    <scope>NUCLEOTIDE SEQUENCE</scope>
    <source>
        <strain evidence="15">C29</strain>
        <tissue evidence="15">Fin</tissue>
    </source>
</reference>
<keyword evidence="9" id="KW-0804">Transcription</keyword>
<feature type="compositionally biased region" description="Basic and acidic residues" evidence="12">
    <location>
        <begin position="270"/>
        <end position="288"/>
    </location>
</feature>
<dbReference type="InterPro" id="IPR001870">
    <property type="entry name" value="B30.2/SPRY"/>
</dbReference>
<keyword evidence="5" id="KW-0597">Phosphoprotein</keyword>
<organism evidence="15 16">
    <name type="scientific">Merluccius polli</name>
    <name type="common">Benguela hake</name>
    <name type="synonym">Merluccius cadenati</name>
    <dbReference type="NCBI Taxonomy" id="89951"/>
    <lineage>
        <taxon>Eukaryota</taxon>
        <taxon>Metazoa</taxon>
        <taxon>Chordata</taxon>
        <taxon>Craniata</taxon>
        <taxon>Vertebrata</taxon>
        <taxon>Euteleostomi</taxon>
        <taxon>Actinopterygii</taxon>
        <taxon>Neopterygii</taxon>
        <taxon>Teleostei</taxon>
        <taxon>Neoteleostei</taxon>
        <taxon>Acanthomorphata</taxon>
        <taxon>Zeiogadaria</taxon>
        <taxon>Gadariae</taxon>
        <taxon>Gadiformes</taxon>
        <taxon>Gadoidei</taxon>
        <taxon>Merlucciidae</taxon>
        <taxon>Merluccius</taxon>
    </lineage>
</organism>
<dbReference type="Gene3D" id="2.60.120.920">
    <property type="match status" value="1"/>
</dbReference>
<keyword evidence="4" id="KW-1017">Isopeptide bond</keyword>
<dbReference type="FunFam" id="1.10.720.30:FF:000004">
    <property type="entry name" value="heterogeneous nuclear ribonucleoprotein U isoform X1"/>
    <property type="match status" value="1"/>
</dbReference>
<dbReference type="PROSITE" id="PS50800">
    <property type="entry name" value="SAP"/>
    <property type="match status" value="1"/>
</dbReference>